<reference evidence="2" key="1">
    <citation type="journal article" date="2009" name="Rice">
        <title>De Novo Next Generation Sequencing of Plant Genomes.</title>
        <authorList>
            <person name="Rounsley S."/>
            <person name="Marri P.R."/>
            <person name="Yu Y."/>
            <person name="He R."/>
            <person name="Sisneros N."/>
            <person name="Goicoechea J.L."/>
            <person name="Lee S.J."/>
            <person name="Angelova A."/>
            <person name="Kudrna D."/>
            <person name="Luo M."/>
            <person name="Affourtit J."/>
            <person name="Desany B."/>
            <person name="Knight J."/>
            <person name="Niazi F."/>
            <person name="Egholm M."/>
            <person name="Wing R.A."/>
        </authorList>
    </citation>
    <scope>NUCLEOTIDE SEQUENCE [LARGE SCALE GENOMIC DNA]</scope>
    <source>
        <strain evidence="2">cv. IRGC 105608</strain>
    </source>
</reference>
<keyword evidence="3" id="KW-1185">Reference proteome</keyword>
<feature type="region of interest" description="Disordered" evidence="1">
    <location>
        <begin position="8"/>
        <end position="67"/>
    </location>
</feature>
<dbReference type="PaxDb" id="65489-OBART05G11190.1"/>
<dbReference type="Gramene" id="OBART05G11190.1">
    <property type="protein sequence ID" value="OBART05G11190.1"/>
    <property type="gene ID" value="OBART05G11190"/>
</dbReference>
<name>A0A0D3G5W8_9ORYZ</name>
<dbReference type="Proteomes" id="UP000026960">
    <property type="component" value="Chromosome 5"/>
</dbReference>
<proteinExistence type="predicted"/>
<accession>A0A0D3G5W8</accession>
<evidence type="ECO:0000256" key="1">
    <source>
        <dbReference type="SAM" id="MobiDB-lite"/>
    </source>
</evidence>
<dbReference type="EnsemblPlants" id="OBART05G11190.1">
    <property type="protein sequence ID" value="OBART05G11190.1"/>
    <property type="gene ID" value="OBART05G11190"/>
</dbReference>
<feature type="compositionally biased region" description="Basic residues" evidence="1">
    <location>
        <begin position="33"/>
        <end position="55"/>
    </location>
</feature>
<evidence type="ECO:0000313" key="2">
    <source>
        <dbReference type="EnsemblPlants" id="OBART05G11190.1"/>
    </source>
</evidence>
<sequence>MEVWMCSVDGSQGEVEASRKQAEVGGAAWHEGGRRRHGGASHVARRRQAAARRGGRAGPSGGRDEVPCESRLGSMCRRCRGVAELRITE</sequence>
<organism evidence="2">
    <name type="scientific">Oryza barthii</name>
    <dbReference type="NCBI Taxonomy" id="65489"/>
    <lineage>
        <taxon>Eukaryota</taxon>
        <taxon>Viridiplantae</taxon>
        <taxon>Streptophyta</taxon>
        <taxon>Embryophyta</taxon>
        <taxon>Tracheophyta</taxon>
        <taxon>Spermatophyta</taxon>
        <taxon>Magnoliopsida</taxon>
        <taxon>Liliopsida</taxon>
        <taxon>Poales</taxon>
        <taxon>Poaceae</taxon>
        <taxon>BOP clade</taxon>
        <taxon>Oryzoideae</taxon>
        <taxon>Oryzeae</taxon>
        <taxon>Oryzinae</taxon>
        <taxon>Oryza</taxon>
    </lineage>
</organism>
<evidence type="ECO:0000313" key="3">
    <source>
        <dbReference type="Proteomes" id="UP000026960"/>
    </source>
</evidence>
<protein>
    <submittedName>
        <fullName evidence="2">Uncharacterized protein</fullName>
    </submittedName>
</protein>
<dbReference type="HOGENOM" id="CLU_2458602_0_0_1"/>
<dbReference type="AlphaFoldDB" id="A0A0D3G5W8"/>
<reference evidence="2" key="2">
    <citation type="submission" date="2015-03" db="UniProtKB">
        <authorList>
            <consortium name="EnsemblPlants"/>
        </authorList>
    </citation>
    <scope>IDENTIFICATION</scope>
</reference>